<dbReference type="Pfam" id="PF02545">
    <property type="entry name" value="Maf"/>
    <property type="match status" value="1"/>
</dbReference>
<evidence type="ECO:0000256" key="4">
    <source>
        <dbReference type="HAMAP-Rule" id="MF_00528"/>
    </source>
</evidence>
<dbReference type="NCBIfam" id="TIGR00172">
    <property type="entry name" value="maf"/>
    <property type="match status" value="1"/>
</dbReference>
<dbReference type="HAMAP" id="MF_00528">
    <property type="entry name" value="Maf"/>
    <property type="match status" value="1"/>
</dbReference>
<dbReference type="EC" id="3.6.1.9" evidence="4"/>
<comment type="catalytic activity">
    <reaction evidence="4">
        <text>UTP + H2O = UMP + diphosphate + H(+)</text>
        <dbReference type="Rhea" id="RHEA:29395"/>
        <dbReference type="ChEBI" id="CHEBI:15377"/>
        <dbReference type="ChEBI" id="CHEBI:15378"/>
        <dbReference type="ChEBI" id="CHEBI:33019"/>
        <dbReference type="ChEBI" id="CHEBI:46398"/>
        <dbReference type="ChEBI" id="CHEBI:57865"/>
        <dbReference type="EC" id="3.6.1.9"/>
    </reaction>
</comment>
<reference evidence="5 6" key="1">
    <citation type="submission" date="2018-06" db="EMBL/GenBank/DDBJ databases">
        <authorList>
            <consortium name="Pathogen Informatics"/>
            <person name="Doyle S."/>
        </authorList>
    </citation>
    <scope>NUCLEOTIDE SEQUENCE [LARGE SCALE GENOMIC DNA]</scope>
    <source>
        <strain evidence="5 6">NCTC13336</strain>
    </source>
</reference>
<proteinExistence type="inferred from homology"/>
<keyword evidence="3 4" id="KW-0546">Nucleotide metabolism</keyword>
<gene>
    <name evidence="5" type="primary">yhdE</name>
    <name evidence="5" type="ORF">NCTC13336_00593</name>
</gene>
<comment type="function">
    <text evidence="4">Nucleoside triphosphate pyrophosphatase that hydrolyzes dTTP and UTP. May have a dual role in cell division arrest and in preventing the incorporation of modified nucleotides into cellular nucleic acids.</text>
</comment>
<sequence length="245" mass="25952">MGAFAAAFSDGLRCAVRQCFRLPRAIIAALHTVTGESIVDAPLICLASGSPRRREILENLGYRTERLDAAIDETPRPGEPPAAYVLRMAREKNAAALRLLREAGAPPPATPVLSADTVVVLANEILGKPESAEHARAMLRRLAGREHEVLTAVCLFSDGLEYTAVQASRVSFADLSDAQIAAYVQSGEPLDKAGAYGIQGAGGVFVRELCGSFSGVMGLPVYETCGLLRQAGYAAPPFARKDEAV</sequence>
<keyword evidence="2 4" id="KW-0378">Hydrolase</keyword>
<accession>A0A377R260</accession>
<evidence type="ECO:0000256" key="2">
    <source>
        <dbReference type="ARBA" id="ARBA00022801"/>
    </source>
</evidence>
<protein>
    <recommendedName>
        <fullName evidence="4">dTTP/UTP pyrophosphatase</fullName>
        <shortName evidence="4">dTTPase/UTPase</shortName>
        <ecNumber evidence="4">3.6.1.9</ecNumber>
    </recommendedName>
    <alternativeName>
        <fullName evidence="4">Nucleoside triphosphate pyrophosphatase</fullName>
    </alternativeName>
    <alternativeName>
        <fullName evidence="4">Nucleotide pyrophosphatase</fullName>
        <shortName evidence="4">Nucleotide PPase</shortName>
    </alternativeName>
</protein>
<dbReference type="AlphaFoldDB" id="A0A377R260"/>
<dbReference type="EMBL" id="UGJJ01000001">
    <property type="protein sequence ID" value="STR00391.1"/>
    <property type="molecule type" value="Genomic_DNA"/>
</dbReference>
<dbReference type="GO" id="GO:0036218">
    <property type="term" value="F:dTTP diphosphatase activity"/>
    <property type="evidence" value="ECO:0007669"/>
    <property type="project" value="RHEA"/>
</dbReference>
<feature type="site" description="Important for substrate specificity" evidence="4">
    <location>
        <position position="117"/>
    </location>
</feature>
<dbReference type="OrthoDB" id="9807767at2"/>
<keyword evidence="6" id="KW-1185">Reference proteome</keyword>
<dbReference type="GO" id="GO:0036221">
    <property type="term" value="F:UTP diphosphatase activity"/>
    <property type="evidence" value="ECO:0007669"/>
    <property type="project" value="RHEA"/>
</dbReference>
<feature type="active site" description="Proton acceptor" evidence="4">
    <location>
        <position position="116"/>
    </location>
</feature>
<dbReference type="RefSeq" id="WP_115307670.1">
    <property type="nucleotide sequence ID" value="NZ_CP091516.1"/>
</dbReference>
<name>A0A377R260_9NEIS</name>
<comment type="caution">
    <text evidence="4">Lacks conserved residue(s) required for the propagation of feature annotation.</text>
</comment>
<dbReference type="PANTHER" id="PTHR43213:SF5">
    <property type="entry name" value="BIFUNCTIONAL DTTP_UTP PYROPHOSPHATASE_METHYLTRANSFERASE PROTEIN-RELATED"/>
    <property type="match status" value="1"/>
</dbReference>
<evidence type="ECO:0000313" key="6">
    <source>
        <dbReference type="Proteomes" id="UP000254293"/>
    </source>
</evidence>
<dbReference type="SUPFAM" id="SSF52972">
    <property type="entry name" value="ITPase-like"/>
    <property type="match status" value="1"/>
</dbReference>
<comment type="subcellular location">
    <subcellularLocation>
        <location evidence="4">Cytoplasm</location>
    </subcellularLocation>
</comment>
<dbReference type="GO" id="GO:0009117">
    <property type="term" value="P:nucleotide metabolic process"/>
    <property type="evidence" value="ECO:0007669"/>
    <property type="project" value="UniProtKB-KW"/>
</dbReference>
<evidence type="ECO:0000256" key="3">
    <source>
        <dbReference type="ARBA" id="ARBA00023080"/>
    </source>
</evidence>
<dbReference type="Gene3D" id="3.90.950.10">
    <property type="match status" value="1"/>
</dbReference>
<comment type="catalytic activity">
    <reaction evidence="4">
        <text>dTTP + H2O = dTMP + diphosphate + H(+)</text>
        <dbReference type="Rhea" id="RHEA:28534"/>
        <dbReference type="ChEBI" id="CHEBI:15377"/>
        <dbReference type="ChEBI" id="CHEBI:15378"/>
        <dbReference type="ChEBI" id="CHEBI:33019"/>
        <dbReference type="ChEBI" id="CHEBI:37568"/>
        <dbReference type="ChEBI" id="CHEBI:63528"/>
        <dbReference type="EC" id="3.6.1.9"/>
    </reaction>
</comment>
<dbReference type="CDD" id="cd00555">
    <property type="entry name" value="Maf"/>
    <property type="match status" value="1"/>
</dbReference>
<comment type="cofactor">
    <cofactor evidence="1 4">
        <name>a divalent metal cation</name>
        <dbReference type="ChEBI" id="CHEBI:60240"/>
    </cofactor>
</comment>
<keyword evidence="4" id="KW-0963">Cytoplasm</keyword>
<comment type="similarity">
    <text evidence="4">Belongs to the Maf family. YhdE subfamily.</text>
</comment>
<evidence type="ECO:0000256" key="1">
    <source>
        <dbReference type="ARBA" id="ARBA00001968"/>
    </source>
</evidence>
<organism evidence="5 6">
    <name type="scientific">Kingella potus</name>
    <dbReference type="NCBI Taxonomy" id="265175"/>
    <lineage>
        <taxon>Bacteria</taxon>
        <taxon>Pseudomonadati</taxon>
        <taxon>Pseudomonadota</taxon>
        <taxon>Betaproteobacteria</taxon>
        <taxon>Neisseriales</taxon>
        <taxon>Neisseriaceae</taxon>
        <taxon>Kingella</taxon>
    </lineage>
</organism>
<dbReference type="PANTHER" id="PTHR43213">
    <property type="entry name" value="BIFUNCTIONAL DTTP/UTP PYROPHOSPHATASE/METHYLTRANSFERASE PROTEIN-RELATED"/>
    <property type="match status" value="1"/>
</dbReference>
<feature type="site" description="Important for substrate specificity" evidence="4">
    <location>
        <position position="52"/>
    </location>
</feature>
<feature type="site" description="Important for substrate specificity" evidence="4">
    <location>
        <position position="199"/>
    </location>
</feature>
<evidence type="ECO:0000313" key="5">
    <source>
        <dbReference type="EMBL" id="STR00391.1"/>
    </source>
</evidence>
<dbReference type="InterPro" id="IPR003697">
    <property type="entry name" value="Maf-like"/>
</dbReference>
<dbReference type="InterPro" id="IPR029001">
    <property type="entry name" value="ITPase-like_fam"/>
</dbReference>
<dbReference type="GO" id="GO:0005737">
    <property type="term" value="C:cytoplasm"/>
    <property type="evidence" value="ECO:0007669"/>
    <property type="project" value="UniProtKB-SubCell"/>
</dbReference>
<dbReference type="Proteomes" id="UP000254293">
    <property type="component" value="Unassembled WGS sequence"/>
</dbReference>